<evidence type="ECO:0000313" key="6">
    <source>
        <dbReference type="EMBL" id="MBE1552993.1"/>
    </source>
</evidence>
<dbReference type="RefSeq" id="WP_192596833.1">
    <property type="nucleotide sequence ID" value="NZ_JADBEL010000001.1"/>
</dbReference>
<dbReference type="InterPro" id="IPR014757">
    <property type="entry name" value="Tscrpt_reg_IclR_C"/>
</dbReference>
<dbReference type="PROSITE" id="PS51077">
    <property type="entry name" value="HTH_ICLR"/>
    <property type="match status" value="1"/>
</dbReference>
<dbReference type="GO" id="GO:0003700">
    <property type="term" value="F:DNA-binding transcription factor activity"/>
    <property type="evidence" value="ECO:0007669"/>
    <property type="project" value="TreeGrafter"/>
</dbReference>
<comment type="caution">
    <text evidence="6">The sequence shown here is derived from an EMBL/GenBank/DDBJ whole genome shotgun (WGS) entry which is preliminary data.</text>
</comment>
<feature type="domain" description="IclR-ED" evidence="5">
    <location>
        <begin position="66"/>
        <end position="244"/>
    </location>
</feature>
<dbReference type="EMBL" id="JADBEL010000001">
    <property type="protein sequence ID" value="MBE1552993.1"/>
    <property type="molecule type" value="Genomic_DNA"/>
</dbReference>
<organism evidence="6 7">
    <name type="scientific">Sporosarcina limicola</name>
    <dbReference type="NCBI Taxonomy" id="34101"/>
    <lineage>
        <taxon>Bacteria</taxon>
        <taxon>Bacillati</taxon>
        <taxon>Bacillota</taxon>
        <taxon>Bacilli</taxon>
        <taxon>Bacillales</taxon>
        <taxon>Caryophanaceae</taxon>
        <taxon>Sporosarcina</taxon>
    </lineage>
</organism>
<dbReference type="PANTHER" id="PTHR30136:SF8">
    <property type="entry name" value="TRANSCRIPTIONAL REGULATORY PROTEIN"/>
    <property type="match status" value="1"/>
</dbReference>
<dbReference type="InterPro" id="IPR050707">
    <property type="entry name" value="HTH_MetabolicPath_Reg"/>
</dbReference>
<gene>
    <name evidence="6" type="ORF">H4683_000062</name>
</gene>
<name>A0A927R2T4_9BACL</name>
<dbReference type="InterPro" id="IPR029016">
    <property type="entry name" value="GAF-like_dom_sf"/>
</dbReference>
<protein>
    <submittedName>
        <fullName evidence="6">DNA-binding IclR family transcriptional regulator</fullName>
    </submittedName>
</protein>
<evidence type="ECO:0000259" key="5">
    <source>
        <dbReference type="PROSITE" id="PS51078"/>
    </source>
</evidence>
<proteinExistence type="predicted"/>
<evidence type="ECO:0000256" key="2">
    <source>
        <dbReference type="ARBA" id="ARBA00023125"/>
    </source>
</evidence>
<dbReference type="SMART" id="SM00346">
    <property type="entry name" value="HTH_ICLR"/>
    <property type="match status" value="1"/>
</dbReference>
<dbReference type="GO" id="GO:0045892">
    <property type="term" value="P:negative regulation of DNA-templated transcription"/>
    <property type="evidence" value="ECO:0007669"/>
    <property type="project" value="UniProtKB-ARBA"/>
</dbReference>
<dbReference type="GO" id="GO:0003677">
    <property type="term" value="F:DNA binding"/>
    <property type="evidence" value="ECO:0007669"/>
    <property type="project" value="UniProtKB-KW"/>
</dbReference>
<dbReference type="Gene3D" id="1.10.10.10">
    <property type="entry name" value="Winged helix-like DNA-binding domain superfamily/Winged helix DNA-binding domain"/>
    <property type="match status" value="1"/>
</dbReference>
<dbReference type="CDD" id="cd00090">
    <property type="entry name" value="HTH_ARSR"/>
    <property type="match status" value="1"/>
</dbReference>
<reference evidence="6" key="1">
    <citation type="submission" date="2020-10" db="EMBL/GenBank/DDBJ databases">
        <title>Genomic Encyclopedia of Type Strains, Phase IV (KMG-IV): sequencing the most valuable type-strain genomes for metagenomic binning, comparative biology and taxonomic classification.</title>
        <authorList>
            <person name="Goeker M."/>
        </authorList>
    </citation>
    <scope>NUCLEOTIDE SEQUENCE</scope>
    <source>
        <strain evidence="6">DSM 13886</strain>
    </source>
</reference>
<dbReference type="PROSITE" id="PS51078">
    <property type="entry name" value="ICLR_ED"/>
    <property type="match status" value="1"/>
</dbReference>
<evidence type="ECO:0000313" key="7">
    <source>
        <dbReference type="Proteomes" id="UP000658225"/>
    </source>
</evidence>
<accession>A0A927R2T4</accession>
<dbReference type="InterPro" id="IPR036388">
    <property type="entry name" value="WH-like_DNA-bd_sf"/>
</dbReference>
<dbReference type="InterPro" id="IPR011991">
    <property type="entry name" value="ArsR-like_HTH"/>
</dbReference>
<keyword evidence="3" id="KW-0804">Transcription</keyword>
<evidence type="ECO:0000256" key="1">
    <source>
        <dbReference type="ARBA" id="ARBA00023015"/>
    </source>
</evidence>
<dbReference type="Pfam" id="PF01614">
    <property type="entry name" value="IclR_C"/>
    <property type="match status" value="1"/>
</dbReference>
<dbReference type="Gene3D" id="3.30.450.40">
    <property type="match status" value="1"/>
</dbReference>
<keyword evidence="1" id="KW-0805">Transcription regulation</keyword>
<evidence type="ECO:0000256" key="3">
    <source>
        <dbReference type="ARBA" id="ARBA00023163"/>
    </source>
</evidence>
<dbReference type="SUPFAM" id="SSF55781">
    <property type="entry name" value="GAF domain-like"/>
    <property type="match status" value="1"/>
</dbReference>
<keyword evidence="2 6" id="KW-0238">DNA-binding</keyword>
<dbReference type="Proteomes" id="UP000658225">
    <property type="component" value="Unassembled WGS sequence"/>
</dbReference>
<dbReference type="InterPro" id="IPR036390">
    <property type="entry name" value="WH_DNA-bd_sf"/>
</dbReference>
<feature type="domain" description="HTH iclR-type" evidence="4">
    <location>
        <begin position="4"/>
        <end position="65"/>
    </location>
</feature>
<sequence>MRGSQTLERGLDILFVLTEAGRTLTVPEIAEKVSLPESTTYRFIQTLEQNGIVERKGQGQIGLGFRILDMARGLTQQIDYQLNIIAHPFMESLTNKTGETTVLAVRTGLNVVVIQRIESAHFIRMAVDEGKNLPLLEGASGKALLPFENQKVIEQTLTHLKNPKKIADLASQLNAIRGKGFVITKGEVDKDVIGIGAPIFNRFNQVIASLTIAGPSFRISKEQSELFAKELLITARKITEQLSMT</sequence>
<dbReference type="AlphaFoldDB" id="A0A927R2T4"/>
<dbReference type="SUPFAM" id="SSF46785">
    <property type="entry name" value="Winged helix' DNA-binding domain"/>
    <property type="match status" value="1"/>
</dbReference>
<evidence type="ECO:0000259" key="4">
    <source>
        <dbReference type="PROSITE" id="PS51077"/>
    </source>
</evidence>
<dbReference type="Pfam" id="PF09339">
    <property type="entry name" value="HTH_IclR"/>
    <property type="match status" value="1"/>
</dbReference>
<dbReference type="InterPro" id="IPR005471">
    <property type="entry name" value="Tscrpt_reg_IclR_N"/>
</dbReference>
<keyword evidence="7" id="KW-1185">Reference proteome</keyword>
<dbReference type="PANTHER" id="PTHR30136">
    <property type="entry name" value="HELIX-TURN-HELIX TRANSCRIPTIONAL REGULATOR, ICLR FAMILY"/>
    <property type="match status" value="1"/>
</dbReference>